<keyword evidence="6" id="KW-1185">Reference proteome</keyword>
<keyword evidence="2" id="KW-0472">Membrane</keyword>
<organism evidence="5 6">
    <name type="scientific">Halovenus salina</name>
    <dbReference type="NCBI Taxonomy" id="1510225"/>
    <lineage>
        <taxon>Archaea</taxon>
        <taxon>Methanobacteriati</taxon>
        <taxon>Methanobacteriota</taxon>
        <taxon>Stenosarchaea group</taxon>
        <taxon>Halobacteria</taxon>
        <taxon>Halobacteriales</taxon>
        <taxon>Haloarculaceae</taxon>
        <taxon>Halovenus</taxon>
    </lineage>
</organism>
<protein>
    <submittedName>
        <fullName evidence="5">Helix-turn-helix transcriptional regulator</fullName>
    </submittedName>
</protein>
<evidence type="ECO:0000256" key="2">
    <source>
        <dbReference type="SAM" id="Phobius"/>
    </source>
</evidence>
<dbReference type="SUPFAM" id="SSF46785">
    <property type="entry name" value="Winged helix' DNA-binding domain"/>
    <property type="match status" value="1"/>
</dbReference>
<proteinExistence type="predicted"/>
<evidence type="ECO:0000256" key="1">
    <source>
        <dbReference type="SAM" id="MobiDB-lite"/>
    </source>
</evidence>
<evidence type="ECO:0000259" key="4">
    <source>
        <dbReference type="Pfam" id="PF24036"/>
    </source>
</evidence>
<accession>A0ABD5W1K3</accession>
<feature type="region of interest" description="Disordered" evidence="1">
    <location>
        <begin position="258"/>
        <end position="280"/>
    </location>
</feature>
<dbReference type="EMBL" id="JBHSZI010000001">
    <property type="protein sequence ID" value="MFC7058902.1"/>
    <property type="molecule type" value="Genomic_DNA"/>
</dbReference>
<dbReference type="Proteomes" id="UP001596445">
    <property type="component" value="Unassembled WGS sequence"/>
</dbReference>
<keyword evidence="2" id="KW-1133">Transmembrane helix</keyword>
<evidence type="ECO:0000313" key="6">
    <source>
        <dbReference type="Proteomes" id="UP001596445"/>
    </source>
</evidence>
<dbReference type="InterPro" id="IPR055767">
    <property type="entry name" value="DUF7343"/>
</dbReference>
<feature type="domain" description="DUF7345" evidence="4">
    <location>
        <begin position="54"/>
        <end position="180"/>
    </location>
</feature>
<evidence type="ECO:0000313" key="5">
    <source>
        <dbReference type="EMBL" id="MFC7058902.1"/>
    </source>
</evidence>
<comment type="caution">
    <text evidence="5">The sequence shown here is derived from an EMBL/GenBank/DDBJ whole genome shotgun (WGS) entry which is preliminary data.</text>
</comment>
<dbReference type="GeneID" id="76630975"/>
<feature type="transmembrane region" description="Helical" evidence="2">
    <location>
        <begin position="230"/>
        <end position="248"/>
    </location>
</feature>
<name>A0ABD5W1K3_9EURY</name>
<sequence length="358" mass="38390">MSRTRWTAVLGVVVFAVVCLGVAAVVGTAGASDAPEGTLFQTDIDADTTRMAATVDTDGDTEWQVTYRLDLGDDESVQAFEDLQTEIRANESVYLDPFADRIRRTAESAATTTNRAMSVENVSMTTERTTQPDAEFGEIIFSFAWTGFAAVDDGTVRAGDALDGLVLDEGTSFTLRWPDELRLDSQRPQAETVTGQQLTWRGPLEFGTGEPRAVLVPASEDGSSAVSTPILVVGVVVAIVGVGLAVYLRRGESESTATAEEAAAGSRPKQETGPPSELLSNEERVLALVEDNGGRIKQKEVAERLDWSAAMTSQVVGDLREAEKIETFRIGRENVLTLPDVDIVPDDDTAEGGPDDEQ</sequence>
<reference evidence="5 6" key="1">
    <citation type="journal article" date="2019" name="Int. J. Syst. Evol. Microbiol.">
        <title>The Global Catalogue of Microorganisms (GCM) 10K type strain sequencing project: providing services to taxonomists for standard genome sequencing and annotation.</title>
        <authorList>
            <consortium name="The Broad Institute Genomics Platform"/>
            <consortium name="The Broad Institute Genome Sequencing Center for Infectious Disease"/>
            <person name="Wu L."/>
            <person name="Ma J."/>
        </authorList>
    </citation>
    <scope>NUCLEOTIDE SEQUENCE [LARGE SCALE GENOMIC DNA]</scope>
    <source>
        <strain evidence="5 6">JCM 30072</strain>
    </source>
</reference>
<dbReference type="InterPro" id="IPR055769">
    <property type="entry name" value="DUF7345"/>
</dbReference>
<dbReference type="InterPro" id="IPR036390">
    <property type="entry name" value="WH_DNA-bd_sf"/>
</dbReference>
<keyword evidence="2" id="KW-0812">Transmembrane</keyword>
<gene>
    <name evidence="5" type="ORF">ACFQQG_12895</name>
</gene>
<feature type="domain" description="DUF7343" evidence="3">
    <location>
        <begin position="278"/>
        <end position="339"/>
    </location>
</feature>
<dbReference type="Pfam" id="PF24034">
    <property type="entry name" value="DUF7343"/>
    <property type="match status" value="1"/>
</dbReference>
<dbReference type="AlphaFoldDB" id="A0ABD5W1K3"/>
<dbReference type="RefSeq" id="WP_267161635.1">
    <property type="nucleotide sequence ID" value="NZ_CP112972.1"/>
</dbReference>
<dbReference type="Pfam" id="PF24036">
    <property type="entry name" value="DUF7345"/>
    <property type="match status" value="1"/>
</dbReference>
<evidence type="ECO:0000259" key="3">
    <source>
        <dbReference type="Pfam" id="PF24034"/>
    </source>
</evidence>